<dbReference type="EMBL" id="CAJHNH020007112">
    <property type="protein sequence ID" value="CAG5134366.1"/>
    <property type="molecule type" value="Genomic_DNA"/>
</dbReference>
<evidence type="ECO:0000256" key="1">
    <source>
        <dbReference type="SAM" id="MobiDB-lite"/>
    </source>
</evidence>
<dbReference type="GO" id="GO:0005739">
    <property type="term" value="C:mitochondrion"/>
    <property type="evidence" value="ECO:0007669"/>
    <property type="project" value="TreeGrafter"/>
</dbReference>
<name>A0A8S4A5T8_9EUPU</name>
<dbReference type="GO" id="GO:0019216">
    <property type="term" value="P:regulation of lipid metabolic process"/>
    <property type="evidence" value="ECO:0007669"/>
    <property type="project" value="TreeGrafter"/>
</dbReference>
<comment type="caution">
    <text evidence="4">The sequence shown here is derived from an EMBL/GenBank/DDBJ whole genome shotgun (WGS) entry which is preliminary data.</text>
</comment>
<feature type="domain" description="Beta-lactamase-related" evidence="3">
    <location>
        <begin position="227"/>
        <end position="569"/>
    </location>
</feature>
<keyword evidence="5" id="KW-1185">Reference proteome</keyword>
<sequence>MSIIRNGNARQYLKSLRDMSAHKFQGIFLSFTNFIVSSRLKIHSSNRLSHLATWHLIPAPYLATHHNIAATCYSGSSQLGHPRNTSANQGFHDYFNRRGNGYNQTRDTIYSNLVKYLSLFLTGVGFSYIIYRVKDHILELQLSNILPVARCSSQETQVTQSEGQPTQKCDCSSKKSRKKPKKPKKSDKKSKKAKKSDKKPKKAKASTATGEDQRIPLQAAVERTQKLCRRRKEEVGSPGIVVCVSVDGRQVYAEGFGYSDLENEIPIKPSSVLRIASISKAVTATITAKAWEEGRIDLEKTVQHYVPSFPQKEFMGEKVTYGNTRHFNGSVRYATFYSQQGPLLEKATSKEREEEKKGTKKKVEVSEMERDEYYMTKHFSTTEESLALFAKDPLIASPGTKYIYSTFAYTLLAAVVEAALKSPFTNVVTRTLGQMGLSETYLDLNRPIIYNRAQYYVKDDRGKIVNAPYVDNSYKWAGGGLLSTSEDMVKFGNILLYSAQHRDEGTILLTDAGPPGFLKSSTMWKFWSSPNKEGAKSTYGLGFEIRPANEVFGMCDHKGFGAGHTGTKIVGDTSLVLEKQTNESVVGQLPQGVVVCIVLNMISVSAQDIAEDIAKTFEKVDFTL</sequence>
<dbReference type="GO" id="GO:0006508">
    <property type="term" value="P:proteolysis"/>
    <property type="evidence" value="ECO:0007669"/>
    <property type="project" value="TreeGrafter"/>
</dbReference>
<evidence type="ECO:0000313" key="4">
    <source>
        <dbReference type="EMBL" id="CAG5134366.1"/>
    </source>
</evidence>
<dbReference type="InterPro" id="IPR052794">
    <property type="entry name" value="Mito_Ser_Protease_LACTB"/>
</dbReference>
<keyword evidence="2" id="KW-0812">Transmembrane</keyword>
<dbReference type="InterPro" id="IPR012338">
    <property type="entry name" value="Beta-lactam/transpept-like"/>
</dbReference>
<proteinExistence type="predicted"/>
<evidence type="ECO:0000259" key="3">
    <source>
        <dbReference type="Pfam" id="PF00144"/>
    </source>
</evidence>
<dbReference type="Pfam" id="PF00144">
    <property type="entry name" value="Beta-lactamase"/>
    <property type="match status" value="1"/>
</dbReference>
<feature type="region of interest" description="Disordered" evidence="1">
    <location>
        <begin position="156"/>
        <end position="216"/>
    </location>
</feature>
<feature type="compositionally biased region" description="Basic residues" evidence="1">
    <location>
        <begin position="174"/>
        <end position="204"/>
    </location>
</feature>
<feature type="compositionally biased region" description="Polar residues" evidence="1">
    <location>
        <begin position="156"/>
        <end position="167"/>
    </location>
</feature>
<dbReference type="OrthoDB" id="5946976at2759"/>
<dbReference type="AlphaFoldDB" id="A0A8S4A5T8"/>
<protein>
    <recommendedName>
        <fullName evidence="3">Beta-lactamase-related domain-containing protein</fullName>
    </recommendedName>
</protein>
<accession>A0A8S4A5T8</accession>
<dbReference type="InterPro" id="IPR001466">
    <property type="entry name" value="Beta-lactam-related"/>
</dbReference>
<reference evidence="4" key="1">
    <citation type="submission" date="2021-04" db="EMBL/GenBank/DDBJ databases">
        <authorList>
            <consortium name="Molecular Ecology Group"/>
        </authorList>
    </citation>
    <scope>NUCLEOTIDE SEQUENCE</scope>
</reference>
<feature type="transmembrane region" description="Helical" evidence="2">
    <location>
        <begin position="113"/>
        <end position="131"/>
    </location>
</feature>
<dbReference type="Proteomes" id="UP000678393">
    <property type="component" value="Unassembled WGS sequence"/>
</dbReference>
<organism evidence="4 5">
    <name type="scientific">Candidula unifasciata</name>
    <dbReference type="NCBI Taxonomy" id="100452"/>
    <lineage>
        <taxon>Eukaryota</taxon>
        <taxon>Metazoa</taxon>
        <taxon>Spiralia</taxon>
        <taxon>Lophotrochozoa</taxon>
        <taxon>Mollusca</taxon>
        <taxon>Gastropoda</taxon>
        <taxon>Heterobranchia</taxon>
        <taxon>Euthyneura</taxon>
        <taxon>Panpulmonata</taxon>
        <taxon>Eupulmonata</taxon>
        <taxon>Stylommatophora</taxon>
        <taxon>Helicina</taxon>
        <taxon>Helicoidea</taxon>
        <taxon>Geomitridae</taxon>
        <taxon>Candidula</taxon>
    </lineage>
</organism>
<evidence type="ECO:0000256" key="2">
    <source>
        <dbReference type="SAM" id="Phobius"/>
    </source>
</evidence>
<keyword evidence="2" id="KW-1133">Transmembrane helix</keyword>
<dbReference type="SUPFAM" id="SSF56601">
    <property type="entry name" value="beta-lactamase/transpeptidase-like"/>
    <property type="match status" value="1"/>
</dbReference>
<dbReference type="GO" id="GO:0008233">
    <property type="term" value="F:peptidase activity"/>
    <property type="evidence" value="ECO:0007669"/>
    <property type="project" value="TreeGrafter"/>
</dbReference>
<gene>
    <name evidence="4" type="ORF">CUNI_LOCUS19924</name>
</gene>
<evidence type="ECO:0000313" key="5">
    <source>
        <dbReference type="Proteomes" id="UP000678393"/>
    </source>
</evidence>
<keyword evidence="2" id="KW-0472">Membrane</keyword>
<dbReference type="PANTHER" id="PTHR46520:SF1">
    <property type="entry name" value="SERINE BETA-LACTAMASE-LIKE PROTEIN LACTB, MITOCHONDRIAL"/>
    <property type="match status" value="1"/>
</dbReference>
<dbReference type="Gene3D" id="3.40.710.10">
    <property type="entry name" value="DD-peptidase/beta-lactamase superfamily"/>
    <property type="match status" value="1"/>
</dbReference>
<dbReference type="PANTHER" id="PTHR46520">
    <property type="entry name" value="SERINE BETA-LACTAMASE-LIKE PROTEIN LACTB, MITOCHONDRIAL"/>
    <property type="match status" value="1"/>
</dbReference>